<feature type="transmembrane region" description="Helical" evidence="5">
    <location>
        <begin position="29"/>
        <end position="49"/>
    </location>
</feature>
<dbReference type="AlphaFoldDB" id="A0A7R9CIF0"/>
<dbReference type="GO" id="GO:0008270">
    <property type="term" value="F:zinc ion binding"/>
    <property type="evidence" value="ECO:0007669"/>
    <property type="project" value="UniProtKB-KW"/>
</dbReference>
<dbReference type="GO" id="GO:0061630">
    <property type="term" value="F:ubiquitin protein ligase activity"/>
    <property type="evidence" value="ECO:0007669"/>
    <property type="project" value="TreeGrafter"/>
</dbReference>
<name>A0A7R9CIF0_TIMPO</name>
<feature type="transmembrane region" description="Helical" evidence="5">
    <location>
        <begin position="386"/>
        <end position="406"/>
    </location>
</feature>
<feature type="transmembrane region" description="Helical" evidence="5">
    <location>
        <begin position="228"/>
        <end position="250"/>
    </location>
</feature>
<feature type="transmembrane region" description="Helical" evidence="5">
    <location>
        <begin position="138"/>
        <end position="160"/>
    </location>
</feature>
<feature type="transmembrane region" description="Helical" evidence="5">
    <location>
        <begin position="290"/>
        <end position="312"/>
    </location>
</feature>
<gene>
    <name evidence="7" type="ORF">TPSB3V08_LOCUS1040</name>
</gene>
<dbReference type="InterPro" id="IPR050731">
    <property type="entry name" value="HRD1_E3_ubiq-ligases"/>
</dbReference>
<keyword evidence="1" id="KW-0479">Metal-binding</keyword>
<feature type="transmembrane region" description="Helical" evidence="5">
    <location>
        <begin position="544"/>
        <end position="565"/>
    </location>
</feature>
<evidence type="ECO:0000256" key="2">
    <source>
        <dbReference type="ARBA" id="ARBA00022771"/>
    </source>
</evidence>
<dbReference type="PANTHER" id="PTHR22763">
    <property type="entry name" value="RING ZINC FINGER PROTEIN"/>
    <property type="match status" value="1"/>
</dbReference>
<feature type="transmembrane region" description="Helical" evidence="5">
    <location>
        <begin position="107"/>
        <end position="126"/>
    </location>
</feature>
<feature type="transmembrane region" description="Helical" evidence="5">
    <location>
        <begin position="467"/>
        <end position="490"/>
    </location>
</feature>
<protein>
    <recommendedName>
        <fullName evidence="6">RING-type domain-containing protein</fullName>
    </recommendedName>
</protein>
<keyword evidence="3" id="KW-0862">Zinc</keyword>
<keyword evidence="5" id="KW-1133">Transmembrane helix</keyword>
<dbReference type="EMBL" id="OD000357">
    <property type="protein sequence ID" value="CAD7397219.1"/>
    <property type="molecule type" value="Genomic_DNA"/>
</dbReference>
<feature type="transmembrane region" description="Helical" evidence="5">
    <location>
        <begin position="166"/>
        <end position="188"/>
    </location>
</feature>
<evidence type="ECO:0000313" key="7">
    <source>
        <dbReference type="EMBL" id="CAD7397219.1"/>
    </source>
</evidence>
<organism evidence="7">
    <name type="scientific">Timema poppense</name>
    <name type="common">Walking stick</name>
    <dbReference type="NCBI Taxonomy" id="170557"/>
    <lineage>
        <taxon>Eukaryota</taxon>
        <taxon>Metazoa</taxon>
        <taxon>Ecdysozoa</taxon>
        <taxon>Arthropoda</taxon>
        <taxon>Hexapoda</taxon>
        <taxon>Insecta</taxon>
        <taxon>Pterygota</taxon>
        <taxon>Neoptera</taxon>
        <taxon>Polyneoptera</taxon>
        <taxon>Phasmatodea</taxon>
        <taxon>Timematodea</taxon>
        <taxon>Timematoidea</taxon>
        <taxon>Timematidae</taxon>
        <taxon>Timema</taxon>
    </lineage>
</organism>
<dbReference type="PROSITE" id="PS50089">
    <property type="entry name" value="ZF_RING_2"/>
    <property type="match status" value="1"/>
</dbReference>
<evidence type="ECO:0000256" key="5">
    <source>
        <dbReference type="SAM" id="Phobius"/>
    </source>
</evidence>
<dbReference type="GO" id="GO:0043161">
    <property type="term" value="P:proteasome-mediated ubiquitin-dependent protein catabolic process"/>
    <property type="evidence" value="ECO:0007669"/>
    <property type="project" value="TreeGrafter"/>
</dbReference>
<feature type="transmembrane region" description="Helical" evidence="5">
    <location>
        <begin position="5"/>
        <end position="23"/>
    </location>
</feature>
<keyword evidence="5" id="KW-0812">Transmembrane</keyword>
<evidence type="ECO:0000259" key="6">
    <source>
        <dbReference type="PROSITE" id="PS50089"/>
    </source>
</evidence>
<feature type="transmembrane region" description="Helical" evidence="5">
    <location>
        <begin position="352"/>
        <end position="374"/>
    </location>
</feature>
<dbReference type="InterPro" id="IPR001841">
    <property type="entry name" value="Znf_RING"/>
</dbReference>
<proteinExistence type="predicted"/>
<accession>A0A7R9CIF0</accession>
<dbReference type="InterPro" id="IPR013083">
    <property type="entry name" value="Znf_RING/FYVE/PHD"/>
</dbReference>
<dbReference type="SMART" id="SM00184">
    <property type="entry name" value="RING"/>
    <property type="match status" value="1"/>
</dbReference>
<dbReference type="Gene3D" id="3.30.40.10">
    <property type="entry name" value="Zinc/RING finger domain, C3HC4 (zinc finger)"/>
    <property type="match status" value="1"/>
</dbReference>
<dbReference type="GO" id="GO:0012505">
    <property type="term" value="C:endomembrane system"/>
    <property type="evidence" value="ECO:0007669"/>
    <property type="project" value="TreeGrafter"/>
</dbReference>
<feature type="transmembrane region" description="Helical" evidence="5">
    <location>
        <begin position="262"/>
        <end position="284"/>
    </location>
</feature>
<feature type="transmembrane region" description="Helical" evidence="5">
    <location>
        <begin position="324"/>
        <end position="346"/>
    </location>
</feature>
<sequence length="663" mass="75954">MCMVYYSSTVCLLSVVLLLPYFARGHAPLLVGSMGLTYSCLVLPMIISANYKYPLSGVRPFLLHATTTCQLFLGPVLKFLKRVYAPLDRTEDVFLKMTNISTMANQMLLFTLCYATDTLLHVVLCSRYSSTRCALFQILFYTLCYAPDTLLHVLLCSRYSSTRCALIQILFYTFYYAPDTLLHVVLCSRYSSTRCAMLQILFYTLCYAPDTLLHVVLCSRYSSTRCAMLQILFYTLCYAPDTLLHVVLCSRYSSTRCAMLQILFYTLCYAPDTLLHVVLCSRYSSTRCAMLQILFYTLCYAPDTLLHVVLCSRYSSTRCAMLQILFYTLCYAPDTLLHVVLCSRYSSTRCAMLQILFYTLCYAPDTLLHVVLCSRYSSTRCAMLQILFYTLCCDSVSVLHILFFMLCDKVLVPDQRVTCLYSLMFYNVIAYCVSYIKELIEKENWSPYVPMTEHSNMKHLAMSATKIVLEWTKAVTFIMTVVFMLLVFGLEQGLQHYSPTAAYTILTWLYYMATEKVFVDCFPDLLSVLQLDALESLETLWSPVILRVFTLAMSALFVAPLAAMVQCYRLVGVAIYVNLHLGFKELRLNALRVLNAERALVGRYRYATMEELGEFDDVCAVCLSPMRLARITPCHHLFHGDCLRQCLKTSDNCPMCKRELKFD</sequence>
<keyword evidence="2 4" id="KW-0863">Zinc-finger</keyword>
<feature type="domain" description="RING-type" evidence="6">
    <location>
        <begin position="619"/>
        <end position="657"/>
    </location>
</feature>
<feature type="transmembrane region" description="Helical" evidence="5">
    <location>
        <begin position="200"/>
        <end position="222"/>
    </location>
</feature>
<feature type="transmembrane region" description="Helical" evidence="5">
    <location>
        <begin position="418"/>
        <end position="436"/>
    </location>
</feature>
<dbReference type="PANTHER" id="PTHR22763:SF190">
    <property type="entry name" value="RING FINGER PROTEIN 24"/>
    <property type="match status" value="1"/>
</dbReference>
<evidence type="ECO:0000256" key="1">
    <source>
        <dbReference type="ARBA" id="ARBA00022723"/>
    </source>
</evidence>
<evidence type="ECO:0000256" key="3">
    <source>
        <dbReference type="ARBA" id="ARBA00022833"/>
    </source>
</evidence>
<keyword evidence="5" id="KW-0472">Membrane</keyword>
<evidence type="ECO:0000256" key="4">
    <source>
        <dbReference type="PROSITE-ProRule" id="PRU00175"/>
    </source>
</evidence>
<reference evidence="7" key="1">
    <citation type="submission" date="2020-11" db="EMBL/GenBank/DDBJ databases">
        <authorList>
            <person name="Tran Van P."/>
        </authorList>
    </citation>
    <scope>NUCLEOTIDE SEQUENCE</scope>
</reference>
<dbReference type="Pfam" id="PF13639">
    <property type="entry name" value="zf-RING_2"/>
    <property type="match status" value="1"/>
</dbReference>
<dbReference type="SUPFAM" id="SSF57850">
    <property type="entry name" value="RING/U-box"/>
    <property type="match status" value="1"/>
</dbReference>